<dbReference type="SUPFAM" id="SSF48726">
    <property type="entry name" value="Immunoglobulin"/>
    <property type="match status" value="5"/>
</dbReference>
<dbReference type="InterPro" id="IPR003006">
    <property type="entry name" value="Ig/MHC_CS"/>
</dbReference>
<dbReference type="CDD" id="cd05768">
    <property type="entry name" value="IgC1_CH3_IgAGD_CH4_IgAEM"/>
    <property type="match status" value="1"/>
</dbReference>
<dbReference type="InterPro" id="IPR036179">
    <property type="entry name" value="Ig-like_dom_sf"/>
</dbReference>
<dbReference type="EMBL" id="AFYH01079855">
    <property type="status" value="NOT_ANNOTATED_CDS"/>
    <property type="molecule type" value="Genomic_DNA"/>
</dbReference>
<proteinExistence type="predicted"/>
<dbReference type="FunFam" id="2.60.40.10:FF:000463">
    <property type="entry name" value="Immunoglobulin heavy constant gamma 1"/>
    <property type="match status" value="1"/>
</dbReference>
<evidence type="ECO:0000256" key="3">
    <source>
        <dbReference type="ARBA" id="ARBA00023157"/>
    </source>
</evidence>
<evidence type="ECO:0000256" key="2">
    <source>
        <dbReference type="ARBA" id="ARBA00023130"/>
    </source>
</evidence>
<keyword evidence="4" id="KW-0393">Immunoglobulin domain</keyword>
<dbReference type="GO" id="GO:0019814">
    <property type="term" value="C:immunoglobulin complex"/>
    <property type="evidence" value="ECO:0007669"/>
    <property type="project" value="UniProtKB-KW"/>
</dbReference>
<sequence length="597" mass="65962">FFILDINSLFLGMKSVVLLTESGGDIKKPGESLMLSCKASDVNFNSYHMEWVRQHSGKGLEWIAEVENDGDIYYAPSVQGRFAISRDVSSSMLYLQMNNLKVEDTATYYCARNPQSSGSYYYYNSFDNWGQGTMVTVSAANKAAPSVFPLVPCCGDPISENQVTIGCLVTGFFPEPVDIKWNDGAAVSTGIRKYSTVQNSQDGTYTMSSQLTITSTEWLSKTYKCDVTHNPTSTAPVTKIVQKPECAKPTEPTLKLLATSCDMSKGEKPILMCLITGFTPSIIDVKWKVDKKEVSSAATTLPVRGADHKYTATSTLQVENADDWNGQKEYTCEVTHSATGTSKTAKIRKCSDCQEYTPKPEIELLKPPFETLFLSKKAIITCKVVGQELAYIDITWTVKEKGQKAKKTTDGVEEKEEVFNADGTSTVSSVLTVDASKWNSRSTFTCTVANHTAIPTPESREIQKPNGNYSIPLTPNVYILPPSSSEVSEAPFVTLVCLIKGFYPEDILVRWMYNDTTLPPSDYINSKPHHDENSYSMSSRLTVPKADWTKGTTYYCVVAHESTDPDTITRVINIHTIKPNLMNLSVVVTDVHSGCPQ</sequence>
<evidence type="ECO:0000256" key="4">
    <source>
        <dbReference type="ARBA" id="ARBA00023319"/>
    </source>
</evidence>
<dbReference type="InterPro" id="IPR050380">
    <property type="entry name" value="Immune_Resp_Modulators"/>
</dbReference>
<dbReference type="CDD" id="cd00098">
    <property type="entry name" value="IgC1"/>
    <property type="match status" value="1"/>
</dbReference>
<dbReference type="AlphaFoldDB" id="H3AB65"/>
<dbReference type="EMBL" id="AFYH01079854">
    <property type="status" value="NOT_ANNOTATED_CDS"/>
    <property type="molecule type" value="Genomic_DNA"/>
</dbReference>
<dbReference type="GeneTree" id="ENSGT00940000161491"/>
<dbReference type="HOGENOM" id="CLU_030625_3_0_1"/>
<keyword evidence="1" id="KW-0391">Immunity</keyword>
<dbReference type="FunFam" id="2.60.40.10:FF:000283">
    <property type="entry name" value="Immunoglobulin kappa constant"/>
    <property type="match status" value="2"/>
</dbReference>
<dbReference type="PROSITE" id="PS50835">
    <property type="entry name" value="IG_LIKE"/>
    <property type="match status" value="5"/>
</dbReference>
<dbReference type="FunFam" id="2.60.40.10:FF:001878">
    <property type="entry name" value="Immunoglobulin heavy variable 1-4"/>
    <property type="match status" value="1"/>
</dbReference>
<evidence type="ECO:0000256" key="5">
    <source>
        <dbReference type="ARBA" id="ARBA00043265"/>
    </source>
</evidence>
<keyword evidence="5" id="KW-1280">Immunoglobulin</keyword>
<dbReference type="Ensembl" id="ENSLACT00000006945.1">
    <property type="protein sequence ID" value="ENSLACP00000006886.1"/>
    <property type="gene ID" value="ENSLACG00000006112.1"/>
</dbReference>
<dbReference type="InterPro" id="IPR007110">
    <property type="entry name" value="Ig-like_dom"/>
</dbReference>
<dbReference type="GO" id="GO:0002250">
    <property type="term" value="P:adaptive immune response"/>
    <property type="evidence" value="ECO:0007669"/>
    <property type="project" value="UniProtKB-KW"/>
</dbReference>
<keyword evidence="8" id="KW-1185">Reference proteome</keyword>
<dbReference type="Pfam" id="PF07654">
    <property type="entry name" value="C1-set"/>
    <property type="match status" value="4"/>
</dbReference>
<reference evidence="8" key="1">
    <citation type="submission" date="2011-08" db="EMBL/GenBank/DDBJ databases">
        <title>The draft genome of Latimeria chalumnae.</title>
        <authorList>
            <person name="Di Palma F."/>
            <person name="Alfoldi J."/>
            <person name="Johnson J."/>
            <person name="Berlin A."/>
            <person name="Gnerre S."/>
            <person name="Jaffe D."/>
            <person name="MacCallum I."/>
            <person name="Young S."/>
            <person name="Walker B.J."/>
            <person name="Lander E."/>
            <person name="Lindblad-Toh K."/>
        </authorList>
    </citation>
    <scope>NUCLEOTIDE SEQUENCE [LARGE SCALE GENOMIC DNA]</scope>
    <source>
        <strain evidence="8">Wild caught</strain>
    </source>
</reference>
<dbReference type="Proteomes" id="UP000008672">
    <property type="component" value="Unassembled WGS sequence"/>
</dbReference>
<protein>
    <recommendedName>
        <fullName evidence="6">Ig-like domain-containing protein</fullName>
    </recommendedName>
</protein>
<dbReference type="InParanoid" id="H3AB65"/>
<evidence type="ECO:0000256" key="1">
    <source>
        <dbReference type="ARBA" id="ARBA00022859"/>
    </source>
</evidence>
<evidence type="ECO:0000259" key="6">
    <source>
        <dbReference type="PROSITE" id="PS50835"/>
    </source>
</evidence>
<feature type="domain" description="Ig-like" evidence="6">
    <location>
        <begin position="30"/>
        <end position="110"/>
    </location>
</feature>
<dbReference type="Bgee" id="ENSLACG00000006112">
    <property type="expression patterns" value="Expressed in muscle tissue"/>
</dbReference>
<dbReference type="SMART" id="SM00407">
    <property type="entry name" value="IGc1"/>
    <property type="match status" value="4"/>
</dbReference>
<dbReference type="InterPro" id="IPR013106">
    <property type="entry name" value="Ig_V-set"/>
</dbReference>
<evidence type="ECO:0000313" key="8">
    <source>
        <dbReference type="Proteomes" id="UP000008672"/>
    </source>
</evidence>
<feature type="domain" description="Ig-like" evidence="6">
    <location>
        <begin position="145"/>
        <end position="238"/>
    </location>
</feature>
<dbReference type="STRING" id="7897.ENSLACP00000006886"/>
<accession>H3AB65</accession>
<reference evidence="7" key="3">
    <citation type="submission" date="2025-09" db="UniProtKB">
        <authorList>
            <consortium name="Ensembl"/>
        </authorList>
    </citation>
    <scope>IDENTIFICATION</scope>
</reference>
<feature type="domain" description="Ig-like" evidence="6">
    <location>
        <begin position="252"/>
        <end position="348"/>
    </location>
</feature>
<name>H3AB65_LATCH</name>
<evidence type="ECO:0000313" key="7">
    <source>
        <dbReference type="Ensembl" id="ENSLACP00000006886.1"/>
    </source>
</evidence>
<dbReference type="PANTHER" id="PTHR23411">
    <property type="entry name" value="TAPASIN"/>
    <property type="match status" value="1"/>
</dbReference>
<dbReference type="InterPro" id="IPR003599">
    <property type="entry name" value="Ig_sub"/>
</dbReference>
<dbReference type="eggNOG" id="ENOG502RXJK">
    <property type="taxonomic scope" value="Eukaryota"/>
</dbReference>
<reference evidence="7" key="2">
    <citation type="submission" date="2025-08" db="UniProtKB">
        <authorList>
            <consortium name="Ensembl"/>
        </authorList>
    </citation>
    <scope>IDENTIFICATION</scope>
</reference>
<keyword evidence="2" id="KW-1064">Adaptive immunity</keyword>
<dbReference type="EMBL" id="AFYH01079853">
    <property type="status" value="NOT_ANNOTATED_CDS"/>
    <property type="molecule type" value="Genomic_DNA"/>
</dbReference>
<dbReference type="PROSITE" id="PS00290">
    <property type="entry name" value="IG_MHC"/>
    <property type="match status" value="2"/>
</dbReference>
<dbReference type="CDD" id="cd04981">
    <property type="entry name" value="IgV_H"/>
    <property type="match status" value="1"/>
</dbReference>
<dbReference type="Gene3D" id="2.60.40.10">
    <property type="entry name" value="Immunoglobulins"/>
    <property type="match status" value="5"/>
</dbReference>
<dbReference type="Pfam" id="PF07686">
    <property type="entry name" value="V-set"/>
    <property type="match status" value="1"/>
</dbReference>
<feature type="domain" description="Ig-like" evidence="6">
    <location>
        <begin position="360"/>
        <end position="463"/>
    </location>
</feature>
<feature type="domain" description="Ig-like" evidence="6">
    <location>
        <begin position="475"/>
        <end position="569"/>
    </location>
</feature>
<dbReference type="InterPro" id="IPR013783">
    <property type="entry name" value="Ig-like_fold"/>
</dbReference>
<organism evidence="7 8">
    <name type="scientific">Latimeria chalumnae</name>
    <name type="common">Coelacanth</name>
    <dbReference type="NCBI Taxonomy" id="7897"/>
    <lineage>
        <taxon>Eukaryota</taxon>
        <taxon>Metazoa</taxon>
        <taxon>Chordata</taxon>
        <taxon>Craniata</taxon>
        <taxon>Vertebrata</taxon>
        <taxon>Euteleostomi</taxon>
        <taxon>Coelacanthiformes</taxon>
        <taxon>Coelacanthidae</taxon>
        <taxon>Latimeria</taxon>
    </lineage>
</organism>
<dbReference type="FunCoup" id="H3AB65">
    <property type="interactions" value="146"/>
</dbReference>
<dbReference type="OMA" id="TRVINIH"/>
<dbReference type="SMART" id="SM00409">
    <property type="entry name" value="IG"/>
    <property type="match status" value="3"/>
</dbReference>
<dbReference type="EMBL" id="AFYH01079856">
    <property type="status" value="NOT_ANNOTATED_CDS"/>
    <property type="molecule type" value="Genomic_DNA"/>
</dbReference>
<keyword evidence="3" id="KW-1015">Disulfide bond</keyword>
<dbReference type="SMART" id="SM00406">
    <property type="entry name" value="IGv"/>
    <property type="match status" value="1"/>
</dbReference>
<dbReference type="InterPro" id="IPR003597">
    <property type="entry name" value="Ig_C1-set"/>
</dbReference>